<evidence type="ECO:0000256" key="12">
    <source>
        <dbReference type="SAM" id="Phobius"/>
    </source>
</evidence>
<dbReference type="PROSITE" id="PS50096">
    <property type="entry name" value="IQ"/>
    <property type="match status" value="1"/>
</dbReference>
<evidence type="ECO:0000256" key="6">
    <source>
        <dbReference type="ARBA" id="ARBA00022729"/>
    </source>
</evidence>
<gene>
    <name evidence="14" type="ORF">DYB36_003451</name>
</gene>
<dbReference type="Pfam" id="PF00612">
    <property type="entry name" value="IQ"/>
    <property type="match status" value="1"/>
</dbReference>
<feature type="coiled-coil region" evidence="10">
    <location>
        <begin position="17"/>
        <end position="59"/>
    </location>
</feature>
<evidence type="ECO:0000256" key="2">
    <source>
        <dbReference type="ARBA" id="ARBA00004115"/>
    </source>
</evidence>
<feature type="transmembrane region" description="Helical" evidence="12">
    <location>
        <begin position="1281"/>
        <end position="1301"/>
    </location>
</feature>
<dbReference type="InterPro" id="IPR056855">
    <property type="entry name" value="ATP-grasp_IQCH"/>
</dbReference>
<comment type="similarity">
    <text evidence="4">Belongs to the OST1 family.</text>
</comment>
<reference evidence="14 15" key="1">
    <citation type="submission" date="2018-08" db="EMBL/GenBank/DDBJ databases">
        <title>Aphanomyces genome sequencing and annotation.</title>
        <authorList>
            <person name="Minardi D."/>
            <person name="Oidtmann B."/>
            <person name="Van Der Giezen M."/>
            <person name="Studholme D.J."/>
        </authorList>
    </citation>
    <scope>NUCLEOTIDE SEQUENCE [LARGE SCALE GENOMIC DNA]</scope>
    <source>
        <strain evidence="14 15">Kv</strain>
    </source>
</reference>
<evidence type="ECO:0000256" key="4">
    <source>
        <dbReference type="ARBA" id="ARBA00008905"/>
    </source>
</evidence>
<evidence type="ECO:0000313" key="14">
    <source>
        <dbReference type="EMBL" id="RHY08874.1"/>
    </source>
</evidence>
<dbReference type="Proteomes" id="UP000265427">
    <property type="component" value="Unassembled WGS sequence"/>
</dbReference>
<dbReference type="GO" id="GO:0005789">
    <property type="term" value="C:endoplasmic reticulum membrane"/>
    <property type="evidence" value="ECO:0007669"/>
    <property type="project" value="UniProtKB-SubCell"/>
</dbReference>
<feature type="domain" description="IQCH-like ATP-grasp" evidence="13">
    <location>
        <begin position="550"/>
        <end position="603"/>
    </location>
</feature>
<evidence type="ECO:0000259" key="13">
    <source>
        <dbReference type="Pfam" id="PF24923"/>
    </source>
</evidence>
<feature type="region of interest" description="Disordered" evidence="11">
    <location>
        <begin position="174"/>
        <end position="206"/>
    </location>
</feature>
<evidence type="ECO:0000256" key="9">
    <source>
        <dbReference type="ARBA" id="ARBA00023136"/>
    </source>
</evidence>
<evidence type="ECO:0000256" key="11">
    <source>
        <dbReference type="SAM" id="MobiDB-lite"/>
    </source>
</evidence>
<evidence type="ECO:0000256" key="10">
    <source>
        <dbReference type="SAM" id="Coils"/>
    </source>
</evidence>
<accession>A0A397ARH1</accession>
<dbReference type="EMBL" id="QUSZ01005634">
    <property type="protein sequence ID" value="RHY08874.1"/>
    <property type="molecule type" value="Genomic_DNA"/>
</dbReference>
<dbReference type="VEuPathDB" id="FungiDB:H257_06305"/>
<dbReference type="Gene3D" id="1.20.5.190">
    <property type="match status" value="1"/>
</dbReference>
<dbReference type="PANTHER" id="PTHR14465:SF0">
    <property type="entry name" value="IQ DOMAIN-CONTAINING PROTEIN H"/>
    <property type="match status" value="1"/>
</dbReference>
<comment type="caution">
    <text evidence="14">The sequence shown here is derived from an EMBL/GenBank/DDBJ whole genome shotgun (WGS) entry which is preliminary data.</text>
</comment>
<dbReference type="InterPro" id="IPR038752">
    <property type="entry name" value="IQCH"/>
</dbReference>
<keyword evidence="8 12" id="KW-1133">Transmembrane helix</keyword>
<evidence type="ECO:0000256" key="3">
    <source>
        <dbReference type="ARBA" id="ARBA00004922"/>
    </source>
</evidence>
<evidence type="ECO:0000256" key="1">
    <source>
        <dbReference type="ARBA" id="ARBA00002791"/>
    </source>
</evidence>
<comment type="subcellular location">
    <subcellularLocation>
        <location evidence="2">Endoplasmic reticulum membrane</location>
        <topology evidence="2">Single-pass type I membrane protein</topology>
    </subcellularLocation>
</comment>
<organism evidence="14 15">
    <name type="scientific">Aphanomyces astaci</name>
    <name type="common">Crayfish plague agent</name>
    <dbReference type="NCBI Taxonomy" id="112090"/>
    <lineage>
        <taxon>Eukaryota</taxon>
        <taxon>Sar</taxon>
        <taxon>Stramenopiles</taxon>
        <taxon>Oomycota</taxon>
        <taxon>Saprolegniomycetes</taxon>
        <taxon>Saprolegniales</taxon>
        <taxon>Verrucalvaceae</taxon>
        <taxon>Aphanomyces</taxon>
    </lineage>
</organism>
<keyword evidence="9 12" id="KW-0472">Membrane</keyword>
<sequence>MEKLCQQYHAEDVGRILLQAQDELRSMREKVNEKNNVDVNEINAILERAEADLRAKAEMNRTDPTAPSPDLVEEDARGGVHNLVTRGFLPPSVDVTPAFTHGTSVIQNSRVKIYDRASQPVKSMPYTNPSGFNMASLKFDMSTPPATSTPSPVAAVVSGGDVSKMVVTPIDISFDAPSSSHPPVEQPKGGATGGDDTNGGDSSTIHNLRRNVEKIRGYNELLDTYSLHQFIIRKGKTLSDTPEFISFQRTTEDLWGSVSTSIQELEAMLTSYSVPLAYVDGQKLMKIAAMDATTRGTTELLSCILNMDEVSSLMRRPGQRYKGSQGPDLAVVLIQSVWRMFLTKKRLKNHHGNEDAAVIQRIYRSYRCFSQLQQRLKLVREADLRIWDAQMQRFRANWDTMKMQRRVVVHVPSFASDDRTRLKMDNFSIRQNLQMARMCAIADPNVDIIYISPFELSPDIQRYQVRLLQLGGITDPQTRIRMLHPENVDRFPEHFSLTTLLLYSPHCLKKIKRFVRGKNAYIVTGNVGPEDKRLAIALQIPLLGMDPDKALLYGTRSGGKRIFMAADVNIPMGAHDIYDEDELIQSLSKLIAADVDQNEWLVKAYPSKVLSHVRANVFIEPSGGVHITSAHDLFMSPANKHLPQCALFPQTSVPYQAIRVRVDALVITSIIGYASIDYMSFADPKTLVGGGRPRQRLWAMQVVPGLTNTAVSFVMFAFLSCSQFNPITGKCHLQVAAPPPAATSATVVPITQAQKAVETILSARPPNGAVVCGPERAYMVLDYIYHPNMATLHFSTFFNTCRLNGVSFDLQRAIGAAFILADSLTAGVMGLMCIGENDKEAFRIARQAVELIGDQVGVQALPDSLSGERLGNFPHLLAIVKRTFDLTRHIVRQVDDISFRDDDASVATYTVAIPFDFHERLSHMSVKTGKNAVCEVVQGEKTSHTQLYHVQLPSPVLKGADGSIKVTAYFTRILTPLPAAIKQSEDQLVVFHAPHVLPSPYATVTQTTRIKLPSTHIERHSTVDPVSVKGSVLTYGPYTAVPGGAPPSSANELITVHFQHNEPFLTMTSLVKEVDVSMWGRVSTEEVVDVEHTGAALAGGFSRFEYSEHDAVSASFRSFVAVLPKHAVNVYYRDQIGNITTSALSDLSNGHTELVLEARYPLFGGWKTQYYLGYSEPTASVLVHANDRFRLEGHLSTCVEHAAVDDLTLKVILPQGATNVQVTAPWLHVKITHTTRRQSFLDAGRPVVILKKTNVVPAHNDVPFTVSFDYPGQYYVYREPALVVGACFGLFVVYMALTRLLNQARQSRTKQD</sequence>
<evidence type="ECO:0000313" key="15">
    <source>
        <dbReference type="Proteomes" id="UP000265427"/>
    </source>
</evidence>
<dbReference type="PANTHER" id="PTHR14465">
    <property type="entry name" value="IQ DOMAIN-CONTAINING PROTEIN H"/>
    <property type="match status" value="1"/>
</dbReference>
<keyword evidence="10" id="KW-0175">Coiled coil</keyword>
<evidence type="ECO:0000256" key="8">
    <source>
        <dbReference type="ARBA" id="ARBA00022989"/>
    </source>
</evidence>
<dbReference type="Pfam" id="PF04597">
    <property type="entry name" value="Ribophorin_I"/>
    <property type="match status" value="1"/>
</dbReference>
<proteinExistence type="inferred from homology"/>
<dbReference type="UniPathway" id="UPA00378"/>
<keyword evidence="7" id="KW-0256">Endoplasmic reticulum</keyword>
<dbReference type="VEuPathDB" id="FungiDB:H257_06306"/>
<dbReference type="InterPro" id="IPR000048">
    <property type="entry name" value="IQ_motif_EF-hand-BS"/>
</dbReference>
<evidence type="ECO:0000256" key="5">
    <source>
        <dbReference type="ARBA" id="ARBA00022692"/>
    </source>
</evidence>
<evidence type="ECO:0000256" key="7">
    <source>
        <dbReference type="ARBA" id="ARBA00022824"/>
    </source>
</evidence>
<keyword evidence="5 12" id="KW-0812">Transmembrane</keyword>
<comment type="pathway">
    <text evidence="3">Protein modification; protein glycosylation.</text>
</comment>
<dbReference type="Pfam" id="PF24923">
    <property type="entry name" value="ATP-grasp_IQCH"/>
    <property type="match status" value="1"/>
</dbReference>
<dbReference type="InterPro" id="IPR007676">
    <property type="entry name" value="Ribophorin_I"/>
</dbReference>
<keyword evidence="6" id="KW-0732">Signal</keyword>
<name>A0A397ARH1_APHAT</name>
<comment type="function">
    <text evidence="1">Subunit of the oligosaccharyl transferase (OST) complex that catalyzes the initial transfer of a defined glycan (Glc(3)Man(9)GlcNAc(2) in eukaryotes) from the lipid carrier dolichol-pyrophosphate to an asparagine residue within an Asn-X-Ser/Thr consensus motif in nascent polypeptide chains, the first step in protein N-glycosylation. N-glycosylation occurs cotranslationally and the complex associates with the Sec61 complex at the channel-forming translocon complex that mediates protein translocation across the endoplasmic reticulum (ER). All subunits are required for a maximal enzyme activity.</text>
</comment>
<protein>
    <recommendedName>
        <fullName evidence="13">IQCH-like ATP-grasp domain-containing protein</fullName>
    </recommendedName>
</protein>